<reference evidence="3" key="1">
    <citation type="submission" date="2022-07" db="EMBL/GenBank/DDBJ databases">
        <authorList>
            <person name="Macas J."/>
            <person name="Novak P."/>
            <person name="Neumann P."/>
        </authorList>
    </citation>
    <scope>NUCLEOTIDE SEQUENCE</scope>
</reference>
<evidence type="ECO:0000313" key="4">
    <source>
        <dbReference type="Proteomes" id="UP001152484"/>
    </source>
</evidence>
<evidence type="ECO:0000259" key="2">
    <source>
        <dbReference type="Pfam" id="PF03078"/>
    </source>
</evidence>
<dbReference type="Pfam" id="PF03078">
    <property type="entry name" value="ATHILA"/>
    <property type="match status" value="1"/>
</dbReference>
<accession>A0A9P0ZXZ8</accession>
<evidence type="ECO:0000313" key="3">
    <source>
        <dbReference type="EMBL" id="CAH9119198.1"/>
    </source>
</evidence>
<comment type="caution">
    <text evidence="3">The sequence shown here is derived from an EMBL/GenBank/DDBJ whole genome shotgun (WGS) entry which is preliminary data.</text>
</comment>
<protein>
    <recommendedName>
        <fullName evidence="2">Arabidopsis retrotransposon Orf1 C-terminal domain-containing protein</fullName>
    </recommendedName>
</protein>
<evidence type="ECO:0000256" key="1">
    <source>
        <dbReference type="SAM" id="MobiDB-lite"/>
    </source>
</evidence>
<keyword evidence="4" id="KW-1185">Reference proteome</keyword>
<sequence length="482" mass="55641">MPPKRSRPSSSTASVPVPEVPGYEGLQFTTQAHRKRFIEETKRQVYPCRFLCIASLKALLLYDLMIELCNRLGLISLMNIAYNPNERVIYEFLGSCKFTDDANDEYKDKLTFRYLNDEKELTKYEFAEHFGLPILEKEARGRKIDTSVVHEMWKRMTGERIVRTSHMYISHVQHPVFRIMLKWFGYFVFGRPNNHQTRKTDVGILAMAALMESPKLDVASLMWKHLRKEWCDATGDLFIGGIILHICSKFGYTQRQPMPEWGLVCTQFLLNAHDLSSSHNFGDKFFYKWHINTTPQRFFILPTETELPTDIFDAQFGDGRHFCLPGAIPEHYIIPEEIPAQIEPPPYIPNPPQNEPQPDPHAPQFSLFEQQMLAGMNQIHLNQTATDGRINNLYEEVRQAREEQRLRLDRLEENQRRALGPIHVYFDNQGYFSSIPVQHQHPTWYDPSFWGNFGGASGSGGGYGGEGSGYGGYHDEANDTEH</sequence>
<dbReference type="InterPro" id="IPR004312">
    <property type="entry name" value="ATHILA_Orf1_C"/>
</dbReference>
<feature type="compositionally biased region" description="Pro residues" evidence="1">
    <location>
        <begin position="342"/>
        <end position="361"/>
    </location>
</feature>
<dbReference type="Proteomes" id="UP001152484">
    <property type="component" value="Unassembled WGS sequence"/>
</dbReference>
<gene>
    <name evidence="3" type="ORF">CEURO_LOCUS22216</name>
</gene>
<dbReference type="AlphaFoldDB" id="A0A9P0ZXZ8"/>
<feature type="region of interest" description="Disordered" evidence="1">
    <location>
        <begin position="341"/>
        <end position="362"/>
    </location>
</feature>
<organism evidence="3 4">
    <name type="scientific">Cuscuta europaea</name>
    <name type="common">European dodder</name>
    <dbReference type="NCBI Taxonomy" id="41803"/>
    <lineage>
        <taxon>Eukaryota</taxon>
        <taxon>Viridiplantae</taxon>
        <taxon>Streptophyta</taxon>
        <taxon>Embryophyta</taxon>
        <taxon>Tracheophyta</taxon>
        <taxon>Spermatophyta</taxon>
        <taxon>Magnoliopsida</taxon>
        <taxon>eudicotyledons</taxon>
        <taxon>Gunneridae</taxon>
        <taxon>Pentapetalae</taxon>
        <taxon>asterids</taxon>
        <taxon>lamiids</taxon>
        <taxon>Solanales</taxon>
        <taxon>Convolvulaceae</taxon>
        <taxon>Cuscuteae</taxon>
        <taxon>Cuscuta</taxon>
        <taxon>Cuscuta subgen. Cuscuta</taxon>
    </lineage>
</organism>
<feature type="domain" description="Arabidopsis retrotransposon Orf1 C-terminal" evidence="2">
    <location>
        <begin position="45"/>
        <end position="208"/>
    </location>
</feature>
<dbReference type="OrthoDB" id="1750933at2759"/>
<proteinExistence type="predicted"/>
<dbReference type="EMBL" id="CAMAPE010000079">
    <property type="protein sequence ID" value="CAH9119198.1"/>
    <property type="molecule type" value="Genomic_DNA"/>
</dbReference>
<name>A0A9P0ZXZ8_CUSEU</name>